<protein>
    <submittedName>
        <fullName evidence="2">M48 family metallopeptidase</fullName>
    </submittedName>
</protein>
<proteinExistence type="predicted"/>
<dbReference type="EMBL" id="JAGZCC010000030">
    <property type="protein sequence ID" value="MBS5588380.1"/>
    <property type="molecule type" value="Genomic_DNA"/>
</dbReference>
<evidence type="ECO:0000259" key="1">
    <source>
        <dbReference type="Pfam" id="PF01863"/>
    </source>
</evidence>
<dbReference type="PANTHER" id="PTHR30399:SF1">
    <property type="entry name" value="UTP PYROPHOSPHATASE"/>
    <property type="match status" value="1"/>
</dbReference>
<evidence type="ECO:0000313" key="3">
    <source>
        <dbReference type="Proteomes" id="UP000751224"/>
    </source>
</evidence>
<dbReference type="RefSeq" id="WP_303887070.1">
    <property type="nucleotide sequence ID" value="NZ_JAGZCC010000030.1"/>
</dbReference>
<dbReference type="PANTHER" id="PTHR30399">
    <property type="entry name" value="UNCHARACTERIZED PROTEIN YGJP"/>
    <property type="match status" value="1"/>
</dbReference>
<dbReference type="AlphaFoldDB" id="A0A943EPZ5"/>
<name>A0A943EPZ5_9FIRM</name>
<organism evidence="2 3">
    <name type="scientific">Thomasclavelia spiroformis</name>
    <dbReference type="NCBI Taxonomy" id="29348"/>
    <lineage>
        <taxon>Bacteria</taxon>
        <taxon>Bacillati</taxon>
        <taxon>Bacillota</taxon>
        <taxon>Erysipelotrichia</taxon>
        <taxon>Erysipelotrichales</taxon>
        <taxon>Coprobacillaceae</taxon>
        <taxon>Thomasclavelia</taxon>
    </lineage>
</organism>
<dbReference type="Gene3D" id="3.30.2010.10">
    <property type="entry name" value="Metalloproteases ('zincins'), catalytic domain"/>
    <property type="match status" value="1"/>
</dbReference>
<evidence type="ECO:0000313" key="2">
    <source>
        <dbReference type="EMBL" id="MBS5588380.1"/>
    </source>
</evidence>
<feature type="domain" description="YgjP-like metallopeptidase" evidence="1">
    <location>
        <begin position="22"/>
        <end position="232"/>
    </location>
</feature>
<dbReference type="Proteomes" id="UP000751224">
    <property type="component" value="Unassembled WGS sequence"/>
</dbReference>
<dbReference type="InterPro" id="IPR002725">
    <property type="entry name" value="YgjP-like_metallopeptidase"/>
</dbReference>
<dbReference type="CDD" id="cd07344">
    <property type="entry name" value="M48_yhfN_like"/>
    <property type="match status" value="1"/>
</dbReference>
<gene>
    <name evidence="2" type="ORF">KHX14_06120</name>
</gene>
<reference evidence="2" key="1">
    <citation type="submission" date="2021-02" db="EMBL/GenBank/DDBJ databases">
        <title>Infant gut strain persistence is associated with maternal origin, phylogeny, and functional potential including surface adhesion and iron acquisition.</title>
        <authorList>
            <person name="Lou Y.C."/>
        </authorList>
    </citation>
    <scope>NUCLEOTIDE SEQUENCE</scope>
    <source>
        <strain evidence="2">L3_108_000G1_dasL3_108_000G1_metabat.metabat.11</strain>
    </source>
</reference>
<dbReference type="InterPro" id="IPR053136">
    <property type="entry name" value="UTP_pyrophosphatase-like"/>
</dbReference>
<accession>A0A943EPZ5</accession>
<dbReference type="Pfam" id="PF01863">
    <property type="entry name" value="YgjP-like"/>
    <property type="match status" value="1"/>
</dbReference>
<sequence>MIRTLQLDKQWVQYDLTYKNIKNINLRIKSDGSIMVSAPEHISCDKIDQFMTAKSNYIINSLNKFKEMPIYKPKEKRYISGESFKYLGNDLRLKLILQDKNEVHSDGIYIYLGVKDKDNYSKKKSLVENWIRYQTMKIYTEIAYDVYKKFIKYGIDFPIIKIRKMKKRWGSCQPQTKTITINSQLIEAPRFCIEYVMMHEFCHFIHPNHSKDFYTLLQVMMPDWKERKKMLEVKVFPYI</sequence>
<comment type="caution">
    <text evidence="2">The sequence shown here is derived from an EMBL/GenBank/DDBJ whole genome shotgun (WGS) entry which is preliminary data.</text>
</comment>